<dbReference type="PANTHER" id="PTHR11777:SF9">
    <property type="entry name" value="ALANINE--TRNA LIGASE, CYTOPLASMIC"/>
    <property type="match status" value="1"/>
</dbReference>
<evidence type="ECO:0000256" key="6">
    <source>
        <dbReference type="ARBA" id="ARBA00022840"/>
    </source>
</evidence>
<evidence type="ECO:0000256" key="9">
    <source>
        <dbReference type="ARBA" id="ARBA00023146"/>
    </source>
</evidence>
<dbReference type="InterPro" id="IPR045864">
    <property type="entry name" value="aa-tRNA-synth_II/BPL/LPL"/>
</dbReference>
<reference evidence="11" key="2">
    <citation type="journal article" date="2021" name="Microbiome">
        <title>Successional dynamics and alternative stable states in a saline activated sludge microbial community over 9 years.</title>
        <authorList>
            <person name="Wang Y."/>
            <person name="Ye J."/>
            <person name="Ju F."/>
            <person name="Liu L."/>
            <person name="Boyd J.A."/>
            <person name="Deng Y."/>
            <person name="Parks D.H."/>
            <person name="Jiang X."/>
            <person name="Yin X."/>
            <person name="Woodcroft B.J."/>
            <person name="Tyson G.W."/>
            <person name="Hugenholtz P."/>
            <person name="Polz M.F."/>
            <person name="Zhang T."/>
        </authorList>
    </citation>
    <scope>NUCLEOTIDE SEQUENCE</scope>
    <source>
        <strain evidence="11">HKST-UBA01</strain>
    </source>
</reference>
<keyword evidence="9" id="KW-0030">Aminoacyl-tRNA synthetase</keyword>
<keyword evidence="4 11" id="KW-0436">Ligase</keyword>
<reference evidence="11" key="1">
    <citation type="submission" date="2020-04" db="EMBL/GenBank/DDBJ databases">
        <authorList>
            <person name="Zhang T."/>
        </authorList>
    </citation>
    <scope>NUCLEOTIDE SEQUENCE</scope>
    <source>
        <strain evidence="11">HKST-UBA01</strain>
    </source>
</reference>
<evidence type="ECO:0000256" key="1">
    <source>
        <dbReference type="ARBA" id="ARBA00008226"/>
    </source>
</evidence>
<evidence type="ECO:0000256" key="7">
    <source>
        <dbReference type="ARBA" id="ARBA00022884"/>
    </source>
</evidence>
<dbReference type="GO" id="GO:0000049">
    <property type="term" value="F:tRNA binding"/>
    <property type="evidence" value="ECO:0007669"/>
    <property type="project" value="UniProtKB-KW"/>
</dbReference>
<dbReference type="GO" id="GO:0004813">
    <property type="term" value="F:alanine-tRNA ligase activity"/>
    <property type="evidence" value="ECO:0007669"/>
    <property type="project" value="UniProtKB-EC"/>
</dbReference>
<feature type="non-terminal residue" evidence="11">
    <location>
        <position position="108"/>
    </location>
</feature>
<dbReference type="PROSITE" id="PS50860">
    <property type="entry name" value="AA_TRNA_LIGASE_II_ALA"/>
    <property type="match status" value="1"/>
</dbReference>
<evidence type="ECO:0000256" key="5">
    <source>
        <dbReference type="ARBA" id="ARBA00022741"/>
    </source>
</evidence>
<dbReference type="Proteomes" id="UP000697710">
    <property type="component" value="Unassembled WGS sequence"/>
</dbReference>
<evidence type="ECO:0000313" key="11">
    <source>
        <dbReference type="EMBL" id="MCA9727190.1"/>
    </source>
</evidence>
<comment type="caution">
    <text evidence="11">The sequence shown here is derived from an EMBL/GenBank/DDBJ whole genome shotgun (WGS) entry which is preliminary data.</text>
</comment>
<keyword evidence="3" id="KW-0820">tRNA-binding</keyword>
<comment type="similarity">
    <text evidence="1">Belongs to the class-II aminoacyl-tRNA synthetase family.</text>
</comment>
<feature type="domain" description="Alanyl-transfer RNA synthetases family profile" evidence="10">
    <location>
        <begin position="2"/>
        <end position="108"/>
    </location>
</feature>
<dbReference type="EMBL" id="JAGQHR010000124">
    <property type="protein sequence ID" value="MCA9727190.1"/>
    <property type="molecule type" value="Genomic_DNA"/>
</dbReference>
<evidence type="ECO:0000256" key="4">
    <source>
        <dbReference type="ARBA" id="ARBA00022598"/>
    </source>
</evidence>
<protein>
    <recommendedName>
        <fullName evidence="2">alanine--tRNA ligase</fullName>
        <ecNumber evidence="2">6.1.1.7</ecNumber>
    </recommendedName>
</protein>
<dbReference type="Gene3D" id="3.30.930.10">
    <property type="entry name" value="Bira Bifunctional Protein, Domain 2"/>
    <property type="match status" value="1"/>
</dbReference>
<proteinExistence type="inferred from homology"/>
<dbReference type="GO" id="GO:0005524">
    <property type="term" value="F:ATP binding"/>
    <property type="evidence" value="ECO:0007669"/>
    <property type="project" value="UniProtKB-KW"/>
</dbReference>
<sequence>MSSSHQIRRQFLDFFRDKAHTIVPSAPVVPHDDPTLLFTNAGMNQFKDVFLGTGTRDYSRAADSQKCIRAGGKHNDLDDVGQDTYHHTFFEMLGNWSFGDYFKKEAIA</sequence>
<dbReference type="SUPFAM" id="SSF55681">
    <property type="entry name" value="Class II aaRS and biotin synthetases"/>
    <property type="match status" value="1"/>
</dbReference>
<keyword evidence="7" id="KW-0694">RNA-binding</keyword>
<dbReference type="GO" id="GO:0006419">
    <property type="term" value="P:alanyl-tRNA aminoacylation"/>
    <property type="evidence" value="ECO:0007669"/>
    <property type="project" value="InterPro"/>
</dbReference>
<name>A0A956LZP9_UNCEI</name>
<evidence type="ECO:0000313" key="12">
    <source>
        <dbReference type="Proteomes" id="UP000697710"/>
    </source>
</evidence>
<dbReference type="GO" id="GO:0002161">
    <property type="term" value="F:aminoacyl-tRNA deacylase activity"/>
    <property type="evidence" value="ECO:0007669"/>
    <property type="project" value="TreeGrafter"/>
</dbReference>
<keyword evidence="5" id="KW-0547">Nucleotide-binding</keyword>
<keyword evidence="6" id="KW-0067">ATP-binding</keyword>
<dbReference type="AlphaFoldDB" id="A0A956LZP9"/>
<keyword evidence="8" id="KW-0648">Protein biosynthesis</keyword>
<evidence type="ECO:0000256" key="8">
    <source>
        <dbReference type="ARBA" id="ARBA00022917"/>
    </source>
</evidence>
<dbReference type="Pfam" id="PF01411">
    <property type="entry name" value="tRNA-synt_2c"/>
    <property type="match status" value="1"/>
</dbReference>
<dbReference type="PANTHER" id="PTHR11777">
    <property type="entry name" value="ALANYL-TRNA SYNTHETASE"/>
    <property type="match status" value="1"/>
</dbReference>
<dbReference type="InterPro" id="IPR050058">
    <property type="entry name" value="Ala-tRNA_ligase"/>
</dbReference>
<evidence type="ECO:0000256" key="3">
    <source>
        <dbReference type="ARBA" id="ARBA00022555"/>
    </source>
</evidence>
<evidence type="ECO:0000259" key="10">
    <source>
        <dbReference type="PROSITE" id="PS50860"/>
    </source>
</evidence>
<gene>
    <name evidence="11" type="ORF">KC729_05855</name>
</gene>
<dbReference type="InterPro" id="IPR018164">
    <property type="entry name" value="Ala-tRNA-synth_IIc_N"/>
</dbReference>
<organism evidence="11 12">
    <name type="scientific">Eiseniibacteriota bacterium</name>
    <dbReference type="NCBI Taxonomy" id="2212470"/>
    <lineage>
        <taxon>Bacteria</taxon>
        <taxon>Candidatus Eiseniibacteriota</taxon>
    </lineage>
</organism>
<evidence type="ECO:0000256" key="2">
    <source>
        <dbReference type="ARBA" id="ARBA00013168"/>
    </source>
</evidence>
<accession>A0A956LZP9</accession>
<dbReference type="EC" id="6.1.1.7" evidence="2"/>
<dbReference type="InterPro" id="IPR018165">
    <property type="entry name" value="Ala-tRNA-synth_IIc_core"/>
</dbReference>